<comment type="similarity">
    <text evidence="1">Belongs to the enoyl-CoA hydratase/isomerase family.</text>
</comment>
<protein>
    <submittedName>
        <fullName evidence="2">Uncharacterized protein</fullName>
    </submittedName>
</protein>
<evidence type="ECO:0000313" key="2">
    <source>
        <dbReference type="EMBL" id="CAK9228186.1"/>
    </source>
</evidence>
<dbReference type="PANTHER" id="PTHR43802:SF1">
    <property type="entry name" value="IP11341P-RELATED"/>
    <property type="match status" value="1"/>
</dbReference>
<gene>
    <name evidence="2" type="ORF">CSSPTR1EN2_LOCUS18837</name>
</gene>
<sequence length="107" mass="11683">MAEDNAENQIRLEDLTAAAAVFKGDVKNEDKDPVAQMEQCRKPIIGAINRRCTTVGFEIALTCDIPCCKFGIFPSWGLSQNLPHVIGPHRARQVSLTAESVDAQTAE</sequence>
<evidence type="ECO:0000313" key="3">
    <source>
        <dbReference type="Proteomes" id="UP001497512"/>
    </source>
</evidence>
<dbReference type="Pfam" id="PF00378">
    <property type="entry name" value="ECH_1"/>
    <property type="match status" value="1"/>
</dbReference>
<dbReference type="Proteomes" id="UP001497512">
    <property type="component" value="Chromosome 6"/>
</dbReference>
<proteinExistence type="inferred from homology"/>
<dbReference type="InterPro" id="IPR001753">
    <property type="entry name" value="Enoyl-CoA_hydra/iso"/>
</dbReference>
<dbReference type="CDD" id="cd06558">
    <property type="entry name" value="crotonase-like"/>
    <property type="match status" value="1"/>
</dbReference>
<dbReference type="SUPFAM" id="SSF52096">
    <property type="entry name" value="ClpP/crotonase"/>
    <property type="match status" value="1"/>
</dbReference>
<dbReference type="PANTHER" id="PTHR43802">
    <property type="entry name" value="ENOYL-COA HYDRATASE"/>
    <property type="match status" value="1"/>
</dbReference>
<accession>A0ABP0USL5</accession>
<name>A0ABP0USL5_9BRYO</name>
<evidence type="ECO:0000256" key="1">
    <source>
        <dbReference type="ARBA" id="ARBA00005254"/>
    </source>
</evidence>
<dbReference type="EMBL" id="OZ019898">
    <property type="protein sequence ID" value="CAK9228186.1"/>
    <property type="molecule type" value="Genomic_DNA"/>
</dbReference>
<dbReference type="InterPro" id="IPR029045">
    <property type="entry name" value="ClpP/crotonase-like_dom_sf"/>
</dbReference>
<reference evidence="2" key="1">
    <citation type="submission" date="2024-02" db="EMBL/GenBank/DDBJ databases">
        <authorList>
            <consortium name="ELIXIR-Norway"/>
            <consortium name="Elixir Norway"/>
        </authorList>
    </citation>
    <scope>NUCLEOTIDE SEQUENCE</scope>
</reference>
<dbReference type="Gene3D" id="3.90.226.10">
    <property type="entry name" value="2-enoyl-CoA Hydratase, Chain A, domain 1"/>
    <property type="match status" value="1"/>
</dbReference>
<organism evidence="2 3">
    <name type="scientific">Sphagnum troendelagicum</name>
    <dbReference type="NCBI Taxonomy" id="128251"/>
    <lineage>
        <taxon>Eukaryota</taxon>
        <taxon>Viridiplantae</taxon>
        <taxon>Streptophyta</taxon>
        <taxon>Embryophyta</taxon>
        <taxon>Bryophyta</taxon>
        <taxon>Sphagnophytina</taxon>
        <taxon>Sphagnopsida</taxon>
        <taxon>Sphagnales</taxon>
        <taxon>Sphagnaceae</taxon>
        <taxon>Sphagnum</taxon>
    </lineage>
</organism>
<keyword evidence="3" id="KW-1185">Reference proteome</keyword>